<dbReference type="Proteomes" id="UP000198769">
    <property type="component" value="Unassembled WGS sequence"/>
</dbReference>
<dbReference type="InterPro" id="IPR018490">
    <property type="entry name" value="cNMP-bd_dom_sf"/>
</dbReference>
<keyword evidence="1" id="KW-0808">Transferase</keyword>
<dbReference type="RefSeq" id="WP_090022401.1">
    <property type="nucleotide sequence ID" value="NZ_FOVD01000001.1"/>
</dbReference>
<dbReference type="EMBL" id="FOVD01000001">
    <property type="protein sequence ID" value="SFN01794.1"/>
    <property type="molecule type" value="Genomic_DNA"/>
</dbReference>
<reference evidence="2" key="1">
    <citation type="submission" date="2016-10" db="EMBL/GenBank/DDBJ databases">
        <authorList>
            <person name="Varghese N."/>
            <person name="Submissions S."/>
        </authorList>
    </citation>
    <scope>NUCLEOTIDE SEQUENCE [LARGE SCALE GENOMIC DNA]</scope>
    <source>
        <strain evidence="2">DSM 25575</strain>
    </source>
</reference>
<keyword evidence="2" id="KW-1185">Reference proteome</keyword>
<dbReference type="AlphaFoldDB" id="A0A1I4VKI7"/>
<sequence>MATINKPLFSHLNMDGEDPAWEKFVRLEFSRKKVFQENKVYLVEQGIVRKFYIKEIADLDQEISVDFYFPGDVFVVGESPKEKSSEAVFESIDKGLAWEIELDEVKKMFTVNPDCRFVQNYYLSKKLNAAMKREMLLLKNTPQDLYEYLLKSKPHYIKHIPLKYLASYIGITPISLSRIRKRIS</sequence>
<name>A0A1I4VKI7_CHROL</name>
<keyword evidence="1" id="KW-0418">Kinase</keyword>
<dbReference type="Gene3D" id="2.60.120.10">
    <property type="entry name" value="Jelly Rolls"/>
    <property type="match status" value="1"/>
</dbReference>
<evidence type="ECO:0000313" key="1">
    <source>
        <dbReference type="EMBL" id="SFN01794.1"/>
    </source>
</evidence>
<dbReference type="InterPro" id="IPR014710">
    <property type="entry name" value="RmlC-like_jellyroll"/>
</dbReference>
<proteinExistence type="predicted"/>
<protein>
    <submittedName>
        <fullName evidence="1">cAMP-binding domain of CRP or a regulatory subunit of cAMP-dependent protein kinases</fullName>
    </submittedName>
</protein>
<gene>
    <name evidence="1" type="ORF">SAMN05421594_0396</name>
</gene>
<evidence type="ECO:0000313" key="2">
    <source>
        <dbReference type="Proteomes" id="UP000198769"/>
    </source>
</evidence>
<dbReference type="OrthoDB" id="663011at2"/>
<dbReference type="SUPFAM" id="SSF51206">
    <property type="entry name" value="cAMP-binding domain-like"/>
    <property type="match status" value="1"/>
</dbReference>
<dbReference type="GO" id="GO:0016301">
    <property type="term" value="F:kinase activity"/>
    <property type="evidence" value="ECO:0007669"/>
    <property type="project" value="UniProtKB-KW"/>
</dbReference>
<accession>A0A1I4VKI7</accession>
<organism evidence="1 2">
    <name type="scientific">Chryseobacterium oleae</name>
    <dbReference type="NCBI Taxonomy" id="491207"/>
    <lineage>
        <taxon>Bacteria</taxon>
        <taxon>Pseudomonadati</taxon>
        <taxon>Bacteroidota</taxon>
        <taxon>Flavobacteriia</taxon>
        <taxon>Flavobacteriales</taxon>
        <taxon>Weeksellaceae</taxon>
        <taxon>Chryseobacterium group</taxon>
        <taxon>Chryseobacterium</taxon>
    </lineage>
</organism>